<dbReference type="PANTHER" id="PTHR21310:SF15">
    <property type="entry name" value="AMINOGLYCOSIDE PHOSPHOTRANSFERASE DOMAIN-CONTAINING PROTEIN"/>
    <property type="match status" value="1"/>
</dbReference>
<dbReference type="EMBL" id="FUZF01000001">
    <property type="protein sequence ID" value="SKB41045.1"/>
    <property type="molecule type" value="Genomic_DNA"/>
</dbReference>
<dbReference type="Pfam" id="PF01636">
    <property type="entry name" value="APH"/>
    <property type="match status" value="1"/>
</dbReference>
<reference evidence="3" key="1">
    <citation type="submission" date="2017-02" db="EMBL/GenBank/DDBJ databases">
        <authorList>
            <person name="Varghese N."/>
            <person name="Submissions S."/>
        </authorList>
    </citation>
    <scope>NUCLEOTIDE SEQUENCE [LARGE SCALE GENOMIC DNA]</scope>
    <source>
        <strain evidence="3">DSM 24091</strain>
    </source>
</reference>
<dbReference type="STRING" id="1513896.SAMN05660841_00383"/>
<evidence type="ECO:0000259" key="1">
    <source>
        <dbReference type="Pfam" id="PF01636"/>
    </source>
</evidence>
<dbReference type="OrthoDB" id="3806873at2"/>
<evidence type="ECO:0000313" key="2">
    <source>
        <dbReference type="EMBL" id="SKB41045.1"/>
    </source>
</evidence>
<dbReference type="AlphaFoldDB" id="A0A1T5B1G5"/>
<sequence length="297" mass="33291">MTIKDIQTLALEHGLTITEDISINEMGIDFRVAFVKEATGQNWVLRVPRRNGMIEQIENESRILDLAKRNLSIDVPDWKIISERLIAYPLLKDTPALTFDAITHEVSWNMDRNSVAYVPSLAKSLTELHGVATDDVRKSNLKIMTPGELRTEIADRIQLVKSEIGISEVLESRYLRWLDNDLLWPEFTCFIHADLYAGHILTSKDGKVSGIIDWSTAHVGDPALDFSGHVSIFGEDSLKLLITEYAKQGGRIWDKLYEQSIERAAAAPLAYGAFALECNEDSHINAAKTALGIDQRS</sequence>
<dbReference type="CDD" id="cd05152">
    <property type="entry name" value="MPH2"/>
    <property type="match status" value="1"/>
</dbReference>
<name>A0A1T5B1G5_9SPHI</name>
<organism evidence="2 3">
    <name type="scientific">Sphingobacterium nematocida</name>
    <dbReference type="NCBI Taxonomy" id="1513896"/>
    <lineage>
        <taxon>Bacteria</taxon>
        <taxon>Pseudomonadati</taxon>
        <taxon>Bacteroidota</taxon>
        <taxon>Sphingobacteriia</taxon>
        <taxon>Sphingobacteriales</taxon>
        <taxon>Sphingobacteriaceae</taxon>
        <taxon>Sphingobacterium</taxon>
    </lineage>
</organism>
<keyword evidence="3" id="KW-1185">Reference proteome</keyword>
<dbReference type="GO" id="GO:0016740">
    <property type="term" value="F:transferase activity"/>
    <property type="evidence" value="ECO:0007669"/>
    <property type="project" value="UniProtKB-KW"/>
</dbReference>
<evidence type="ECO:0000313" key="3">
    <source>
        <dbReference type="Proteomes" id="UP000190150"/>
    </source>
</evidence>
<gene>
    <name evidence="2" type="ORF">SAMN05660841_00383</name>
</gene>
<proteinExistence type="predicted"/>
<protein>
    <submittedName>
        <fullName evidence="2">Macrolide phosphotransferase</fullName>
    </submittedName>
</protein>
<dbReference type="InterPro" id="IPR011009">
    <property type="entry name" value="Kinase-like_dom_sf"/>
</dbReference>
<dbReference type="Proteomes" id="UP000190150">
    <property type="component" value="Unassembled WGS sequence"/>
</dbReference>
<dbReference type="Gene3D" id="3.30.200.20">
    <property type="entry name" value="Phosphorylase Kinase, domain 1"/>
    <property type="match status" value="1"/>
</dbReference>
<feature type="domain" description="Aminoglycoside phosphotransferase" evidence="1">
    <location>
        <begin position="22"/>
        <end position="257"/>
    </location>
</feature>
<dbReference type="RefSeq" id="WP_079640731.1">
    <property type="nucleotide sequence ID" value="NZ_FUZF01000001.1"/>
</dbReference>
<dbReference type="NCBIfam" id="NF000241">
    <property type="entry name" value="MPH_3"/>
    <property type="match status" value="1"/>
</dbReference>
<dbReference type="SUPFAM" id="SSF56112">
    <property type="entry name" value="Protein kinase-like (PK-like)"/>
    <property type="match status" value="1"/>
</dbReference>
<dbReference type="PANTHER" id="PTHR21310">
    <property type="entry name" value="AMINOGLYCOSIDE PHOSPHOTRANSFERASE-RELATED-RELATED"/>
    <property type="match status" value="1"/>
</dbReference>
<keyword evidence="2" id="KW-0808">Transferase</keyword>
<dbReference type="InterPro" id="IPR051678">
    <property type="entry name" value="AGP_Transferase"/>
</dbReference>
<dbReference type="InterPro" id="IPR002575">
    <property type="entry name" value="Aminoglycoside_PTrfase"/>
</dbReference>
<dbReference type="Gene3D" id="3.90.1200.10">
    <property type="match status" value="1"/>
</dbReference>
<accession>A0A1T5B1G5</accession>